<sequence length="115" mass="12680">MSQIPKPSLIKDFGFVRSEARSGSSAETVTFTMPVDAGCFALVDFTCVWIEMTVARTLSGTSYIYTSVVVPGRECRRISCTSFTYCDHFLSQRRDGAPDDLEGQLRKPDLIGALV</sequence>
<dbReference type="AlphaFoldDB" id="A0A7W7ZF79"/>
<comment type="caution">
    <text evidence="1">The sequence shown here is derived from an EMBL/GenBank/DDBJ whole genome shotgun (WGS) entry which is preliminary data.</text>
</comment>
<dbReference type="EMBL" id="JACHIP010000004">
    <property type="protein sequence ID" value="MBB5058722.1"/>
    <property type="molecule type" value="Genomic_DNA"/>
</dbReference>
<name>A0A7W7ZF79_9BACT</name>
<accession>A0A7W7ZF79</accession>
<keyword evidence="2" id="KW-1185">Reference proteome</keyword>
<organism evidence="1 2">
    <name type="scientific">Granulicella aggregans</name>
    <dbReference type="NCBI Taxonomy" id="474949"/>
    <lineage>
        <taxon>Bacteria</taxon>
        <taxon>Pseudomonadati</taxon>
        <taxon>Acidobacteriota</taxon>
        <taxon>Terriglobia</taxon>
        <taxon>Terriglobales</taxon>
        <taxon>Acidobacteriaceae</taxon>
        <taxon>Granulicella</taxon>
    </lineage>
</organism>
<gene>
    <name evidence="1" type="ORF">HDF16_003436</name>
</gene>
<dbReference type="Proteomes" id="UP000540989">
    <property type="component" value="Unassembled WGS sequence"/>
</dbReference>
<protein>
    <submittedName>
        <fullName evidence="1">Uncharacterized protein</fullName>
    </submittedName>
</protein>
<evidence type="ECO:0000313" key="1">
    <source>
        <dbReference type="EMBL" id="MBB5058722.1"/>
    </source>
</evidence>
<evidence type="ECO:0000313" key="2">
    <source>
        <dbReference type="Proteomes" id="UP000540989"/>
    </source>
</evidence>
<proteinExistence type="predicted"/>
<reference evidence="1 2" key="1">
    <citation type="submission" date="2020-08" db="EMBL/GenBank/DDBJ databases">
        <title>Genomic Encyclopedia of Type Strains, Phase IV (KMG-V): Genome sequencing to study the core and pangenomes of soil and plant-associated prokaryotes.</title>
        <authorList>
            <person name="Whitman W."/>
        </authorList>
    </citation>
    <scope>NUCLEOTIDE SEQUENCE [LARGE SCALE GENOMIC DNA]</scope>
    <source>
        <strain evidence="1 2">M8UP14</strain>
    </source>
</reference>